<dbReference type="PANTHER" id="PTHR46961">
    <property type="entry name" value="DYNEIN HEAVY CHAIN 1, AXONEMAL-LIKE PROTEIN"/>
    <property type="match status" value="1"/>
</dbReference>
<evidence type="ECO:0000313" key="4">
    <source>
        <dbReference type="Proteomes" id="UP001163046"/>
    </source>
</evidence>
<dbReference type="GO" id="GO:0007018">
    <property type="term" value="P:microtubule-based movement"/>
    <property type="evidence" value="ECO:0007669"/>
    <property type="project" value="InterPro"/>
</dbReference>
<dbReference type="GO" id="GO:0051959">
    <property type="term" value="F:dynein light intermediate chain binding"/>
    <property type="evidence" value="ECO:0007669"/>
    <property type="project" value="InterPro"/>
</dbReference>
<dbReference type="InterPro" id="IPR013602">
    <property type="entry name" value="Dynein_heavy_linker"/>
</dbReference>
<dbReference type="PANTHER" id="PTHR46961:SF21">
    <property type="entry name" value="LOW QUALITY PROTEIN: DYNEIN BETA CHAIN, FLAGELLAR OUTER ARM-LIKE"/>
    <property type="match status" value="1"/>
</dbReference>
<evidence type="ECO:0000256" key="1">
    <source>
        <dbReference type="SAM" id="MobiDB-lite"/>
    </source>
</evidence>
<dbReference type="Gene3D" id="1.20.140.100">
    <property type="entry name" value="Dynein heavy chain, N-terminal domain 2"/>
    <property type="match status" value="1"/>
</dbReference>
<evidence type="ECO:0000313" key="3">
    <source>
        <dbReference type="EMBL" id="KAJ7392732.1"/>
    </source>
</evidence>
<proteinExistence type="predicted"/>
<feature type="domain" description="Dynein heavy chain linker" evidence="2">
    <location>
        <begin position="52"/>
        <end position="163"/>
    </location>
</feature>
<comment type="caution">
    <text evidence="3">The sequence shown here is derived from an EMBL/GenBank/DDBJ whole genome shotgun (WGS) entry which is preliminary data.</text>
</comment>
<dbReference type="GO" id="GO:0045505">
    <property type="term" value="F:dynein intermediate chain binding"/>
    <property type="evidence" value="ECO:0007669"/>
    <property type="project" value="InterPro"/>
</dbReference>
<dbReference type="OrthoDB" id="5983592at2759"/>
<protein>
    <recommendedName>
        <fullName evidence="2">Dynein heavy chain linker domain-containing protein</fullName>
    </recommendedName>
</protein>
<dbReference type="GO" id="GO:0030286">
    <property type="term" value="C:dynein complex"/>
    <property type="evidence" value="ECO:0007669"/>
    <property type="project" value="InterPro"/>
</dbReference>
<evidence type="ECO:0000259" key="2">
    <source>
        <dbReference type="Pfam" id="PF08393"/>
    </source>
</evidence>
<dbReference type="Proteomes" id="UP001163046">
    <property type="component" value="Unassembled WGS sequence"/>
</dbReference>
<dbReference type="InterPro" id="IPR026983">
    <property type="entry name" value="DHC"/>
</dbReference>
<dbReference type="EMBL" id="MU825400">
    <property type="protein sequence ID" value="KAJ7392732.1"/>
    <property type="molecule type" value="Genomic_DNA"/>
</dbReference>
<dbReference type="Pfam" id="PF08393">
    <property type="entry name" value="DHC_N2"/>
    <property type="match status" value="1"/>
</dbReference>
<reference evidence="3" key="1">
    <citation type="submission" date="2023-01" db="EMBL/GenBank/DDBJ databases">
        <title>Genome assembly of the deep-sea coral Lophelia pertusa.</title>
        <authorList>
            <person name="Herrera S."/>
            <person name="Cordes E."/>
        </authorList>
    </citation>
    <scope>NUCLEOTIDE SEQUENCE</scope>
    <source>
        <strain evidence="3">USNM1676648</strain>
        <tissue evidence="3">Polyp</tissue>
    </source>
</reference>
<feature type="region of interest" description="Disordered" evidence="1">
    <location>
        <begin position="1"/>
        <end position="29"/>
    </location>
</feature>
<sequence>MNMHGPRGMSSRVSVTSHGSGGGFSVKDGAGKARKASVAGSATFSHSLMNLTQDAGPICLLDRCEPIFEELEDHQVSLQSMLTGSAAGSFADDIMKWQKRLQTIEAVLTVWLDVQEKWIELEDVFSSLDLRIAMPHETNLFSAVNRDFRILMKATEKNPNVLQPVHG</sequence>
<dbReference type="InterPro" id="IPR042222">
    <property type="entry name" value="Dynein_2_N"/>
</dbReference>
<dbReference type="AlphaFoldDB" id="A0A9X0A3J5"/>
<gene>
    <name evidence="3" type="ORF">OS493_010385</name>
</gene>
<keyword evidence="4" id="KW-1185">Reference proteome</keyword>
<name>A0A9X0A3J5_9CNID</name>
<organism evidence="3 4">
    <name type="scientific">Desmophyllum pertusum</name>
    <dbReference type="NCBI Taxonomy" id="174260"/>
    <lineage>
        <taxon>Eukaryota</taxon>
        <taxon>Metazoa</taxon>
        <taxon>Cnidaria</taxon>
        <taxon>Anthozoa</taxon>
        <taxon>Hexacorallia</taxon>
        <taxon>Scleractinia</taxon>
        <taxon>Caryophylliina</taxon>
        <taxon>Caryophylliidae</taxon>
        <taxon>Desmophyllum</taxon>
    </lineage>
</organism>
<accession>A0A9X0A3J5</accession>